<name>A0ABS6CD69_9ACTN</name>
<evidence type="ECO:0000313" key="1">
    <source>
        <dbReference type="EMBL" id="MBU3864866.1"/>
    </source>
</evidence>
<reference evidence="1 2" key="1">
    <citation type="submission" date="2021-06" db="EMBL/GenBank/DDBJ databases">
        <authorList>
            <person name="Pan X."/>
        </authorList>
    </citation>
    <scope>NUCLEOTIDE SEQUENCE [LARGE SCALE GENOMIC DNA]</scope>
    <source>
        <strain evidence="1 2">4503</strain>
    </source>
</reference>
<keyword evidence="2" id="KW-1185">Reference proteome</keyword>
<dbReference type="RefSeq" id="WP_216341854.1">
    <property type="nucleotide sequence ID" value="NZ_JAHLEM010000105.1"/>
</dbReference>
<proteinExistence type="predicted"/>
<evidence type="ECO:0000313" key="2">
    <source>
        <dbReference type="Proteomes" id="UP000720508"/>
    </source>
</evidence>
<sequence length="56" mass="5881">MSGNGGHTVVLDHTDGLQNPASVAVRGGTVYVADAACLTQRDPNLLTARLHRPLSR</sequence>
<accession>A0ABS6CD69</accession>
<gene>
    <name evidence="1" type="ORF">KN815_12510</name>
</gene>
<organism evidence="1 2">
    <name type="scientific">Streptomyces niphimycinicus</name>
    <dbReference type="NCBI Taxonomy" id="2842201"/>
    <lineage>
        <taxon>Bacteria</taxon>
        <taxon>Bacillati</taxon>
        <taxon>Actinomycetota</taxon>
        <taxon>Actinomycetes</taxon>
        <taxon>Kitasatosporales</taxon>
        <taxon>Streptomycetaceae</taxon>
        <taxon>Streptomyces</taxon>
    </lineage>
</organism>
<dbReference type="Proteomes" id="UP000720508">
    <property type="component" value="Unassembled WGS sequence"/>
</dbReference>
<dbReference type="EMBL" id="JAHLEM010000105">
    <property type="protein sequence ID" value="MBU3864866.1"/>
    <property type="molecule type" value="Genomic_DNA"/>
</dbReference>
<comment type="caution">
    <text evidence="1">The sequence shown here is derived from an EMBL/GenBank/DDBJ whole genome shotgun (WGS) entry which is preliminary data.</text>
</comment>
<protein>
    <submittedName>
        <fullName evidence="1">Uncharacterized protein</fullName>
    </submittedName>
</protein>